<dbReference type="RefSeq" id="WP_271219510.1">
    <property type="nucleotide sequence ID" value="NZ_BAAAVD010000066.1"/>
</dbReference>
<dbReference type="Proteomes" id="UP001143474">
    <property type="component" value="Unassembled WGS sequence"/>
</dbReference>
<evidence type="ECO:0000313" key="2">
    <source>
        <dbReference type="EMBL" id="GLK11114.1"/>
    </source>
</evidence>
<accession>A0A9W6I4L3</accession>
<proteinExistence type="predicted"/>
<keyword evidence="1" id="KW-0732">Signal</keyword>
<organism evidence="2 3">
    <name type="scientific">Streptosporangium carneum</name>
    <dbReference type="NCBI Taxonomy" id="47481"/>
    <lineage>
        <taxon>Bacteria</taxon>
        <taxon>Bacillati</taxon>
        <taxon>Actinomycetota</taxon>
        <taxon>Actinomycetes</taxon>
        <taxon>Streptosporangiales</taxon>
        <taxon>Streptosporangiaceae</taxon>
        <taxon>Streptosporangium</taxon>
    </lineage>
</organism>
<feature type="signal peptide" evidence="1">
    <location>
        <begin position="1"/>
        <end position="31"/>
    </location>
</feature>
<comment type="caution">
    <text evidence="2">The sequence shown here is derived from an EMBL/GenBank/DDBJ whole genome shotgun (WGS) entry which is preliminary data.</text>
</comment>
<gene>
    <name evidence="2" type="ORF">GCM10017600_45200</name>
</gene>
<feature type="chain" id="PRO_5040727126" evidence="1">
    <location>
        <begin position="32"/>
        <end position="361"/>
    </location>
</feature>
<name>A0A9W6I4L3_9ACTN</name>
<protein>
    <submittedName>
        <fullName evidence="2">Uncharacterized protein</fullName>
    </submittedName>
</protein>
<keyword evidence="3" id="KW-1185">Reference proteome</keyword>
<evidence type="ECO:0000256" key="1">
    <source>
        <dbReference type="SAM" id="SignalP"/>
    </source>
</evidence>
<reference evidence="2" key="1">
    <citation type="journal article" date="2014" name="Int. J. Syst. Evol. Microbiol.">
        <title>Complete genome sequence of Corynebacterium casei LMG S-19264T (=DSM 44701T), isolated from a smear-ripened cheese.</title>
        <authorList>
            <consortium name="US DOE Joint Genome Institute (JGI-PGF)"/>
            <person name="Walter F."/>
            <person name="Albersmeier A."/>
            <person name="Kalinowski J."/>
            <person name="Ruckert C."/>
        </authorList>
    </citation>
    <scope>NUCLEOTIDE SEQUENCE</scope>
    <source>
        <strain evidence="2">VKM Ac-2007</strain>
    </source>
</reference>
<dbReference type="AlphaFoldDB" id="A0A9W6I4L3"/>
<reference evidence="2" key="2">
    <citation type="submission" date="2023-01" db="EMBL/GenBank/DDBJ databases">
        <authorList>
            <person name="Sun Q."/>
            <person name="Evtushenko L."/>
        </authorList>
    </citation>
    <scope>NUCLEOTIDE SEQUENCE</scope>
    <source>
        <strain evidence="2">VKM Ac-2007</strain>
    </source>
</reference>
<dbReference type="EMBL" id="BSEV01000010">
    <property type="protein sequence ID" value="GLK11114.1"/>
    <property type="molecule type" value="Genomic_DNA"/>
</dbReference>
<evidence type="ECO:0000313" key="3">
    <source>
        <dbReference type="Proteomes" id="UP001143474"/>
    </source>
</evidence>
<sequence length="361" mass="37216">MRRLRRALLGVFCGIVTLVTGLASATTSAQAAVPDRWGFAFVDVFSGVPTLAHQAGSWSSASTVTVSSGATGQVKVAFPGIATSGGVAHVTAVSPNAEWCQLQTWAPSGPDEIALVQCYKYGGAPAFVPFTIVFEQSSGLLPAPQALGYVHFNGSSVATQFNSAGAANTVAAGGVGTWTVTLPGLGSTGPEGGLQVTAVDRAKPARCKVGGWSSAAGAQTVKVICHDATSTPYRTGWTLSYQRQRAITGAAAPPKHFGYTLDTAPTTAGPYAPAPAGINFNSQGATNTIKNSAPGREVTFPKVGYLRDHVQVTAFGPGPEYCNLLKVWATPPNDAVVGGVKCYNALALTPQRFFASYTSEK</sequence>